<evidence type="ECO:0000313" key="8">
    <source>
        <dbReference type="Proteomes" id="UP000095401"/>
    </source>
</evidence>
<dbReference type="InterPro" id="IPR043428">
    <property type="entry name" value="LivM-like"/>
</dbReference>
<reference evidence="8" key="1">
    <citation type="submission" date="2016-09" db="EMBL/GenBank/DDBJ databases">
        <title>Acidihalobacter prosperus F5.</title>
        <authorList>
            <person name="Khaleque H.N."/>
            <person name="Ramsay J.P."/>
            <person name="Kaksonen A.H."/>
            <person name="Boxall N.J."/>
            <person name="Watkin E.L.J."/>
        </authorList>
    </citation>
    <scope>NUCLEOTIDE SEQUENCE [LARGE SCALE GENOMIC DNA]</scope>
    <source>
        <strain evidence="8">F5</strain>
    </source>
</reference>
<dbReference type="KEGG" id="aprs:BI364_15790"/>
<dbReference type="EMBL" id="CP017415">
    <property type="protein sequence ID" value="AOU99202.1"/>
    <property type="molecule type" value="Genomic_DNA"/>
</dbReference>
<feature type="transmembrane region" description="Helical" evidence="6">
    <location>
        <begin position="6"/>
        <end position="27"/>
    </location>
</feature>
<dbReference type="PANTHER" id="PTHR30482:SF10">
    <property type="entry name" value="HIGH-AFFINITY BRANCHED-CHAIN AMINO ACID TRANSPORT PROTEIN BRAE"/>
    <property type="match status" value="1"/>
</dbReference>
<evidence type="ECO:0000256" key="6">
    <source>
        <dbReference type="SAM" id="Phobius"/>
    </source>
</evidence>
<feature type="transmembrane region" description="Helical" evidence="6">
    <location>
        <begin position="34"/>
        <end position="53"/>
    </location>
</feature>
<gene>
    <name evidence="7" type="ORF">BI364_15790</name>
</gene>
<feature type="transmembrane region" description="Helical" evidence="6">
    <location>
        <begin position="98"/>
        <end position="115"/>
    </location>
</feature>
<evidence type="ECO:0000256" key="2">
    <source>
        <dbReference type="ARBA" id="ARBA00022475"/>
    </source>
</evidence>
<protein>
    <submittedName>
        <fullName evidence="7">ABC transporter permease</fullName>
    </submittedName>
</protein>
<feature type="transmembrane region" description="Helical" evidence="6">
    <location>
        <begin position="200"/>
        <end position="220"/>
    </location>
</feature>
<organism evidence="7 8">
    <name type="scientific">Acidihalobacter yilgarnensis</name>
    <dbReference type="NCBI Taxonomy" id="2819280"/>
    <lineage>
        <taxon>Bacteria</taxon>
        <taxon>Pseudomonadati</taxon>
        <taxon>Pseudomonadota</taxon>
        <taxon>Gammaproteobacteria</taxon>
        <taxon>Chromatiales</taxon>
        <taxon>Ectothiorhodospiraceae</taxon>
        <taxon>Acidihalobacter</taxon>
    </lineage>
</organism>
<accession>A0A1D8IRT0</accession>
<evidence type="ECO:0000313" key="7">
    <source>
        <dbReference type="EMBL" id="AOU99202.1"/>
    </source>
</evidence>
<keyword evidence="8" id="KW-1185">Reference proteome</keyword>
<keyword evidence="4 6" id="KW-1133">Transmembrane helix</keyword>
<feature type="transmembrane region" description="Helical" evidence="6">
    <location>
        <begin position="65"/>
        <end position="86"/>
    </location>
</feature>
<keyword evidence="2" id="KW-1003">Cell membrane</keyword>
<dbReference type="GO" id="GO:0015658">
    <property type="term" value="F:branched-chain amino acid transmembrane transporter activity"/>
    <property type="evidence" value="ECO:0007669"/>
    <property type="project" value="InterPro"/>
</dbReference>
<keyword evidence="3 6" id="KW-0812">Transmembrane</keyword>
<evidence type="ECO:0000256" key="3">
    <source>
        <dbReference type="ARBA" id="ARBA00022692"/>
    </source>
</evidence>
<dbReference type="GO" id="GO:0005886">
    <property type="term" value="C:plasma membrane"/>
    <property type="evidence" value="ECO:0007669"/>
    <property type="project" value="UniProtKB-SubCell"/>
</dbReference>
<evidence type="ECO:0000256" key="1">
    <source>
        <dbReference type="ARBA" id="ARBA00004429"/>
    </source>
</evidence>
<dbReference type="AlphaFoldDB" id="A0A1D8IRT0"/>
<keyword evidence="5 6" id="KW-0472">Membrane</keyword>
<evidence type="ECO:0000256" key="4">
    <source>
        <dbReference type="ARBA" id="ARBA00022989"/>
    </source>
</evidence>
<sequence length="317" mass="34098">MSGLVSYLVFFLILAAIYGVVSLGLNLQWGYTGLFNIGVAGFFAVGAYTYAILASPVTSGHLGGFNVPIPLSMVAAMLVTGVAALVIGFPTLRLRDDYLAIATIGIAFSIQLVAMNTQWLTGGTQGIYNIPQPLANVFKSNFEYNVFFLAMVLLILFVVYIALERMVHSPWGRVLMAIREDETAASSVGKNAFSYRLQSFVIGSMIMGLGGALYACFIKYISPQDFQPVLTFQIWAMLIIGGSGNNRGAVLGALLVWMLWSGSGTLVQAILPASLQVKGGAFQIILIGLVLMLTLIFKPRGILGNRRAIIPRAKQAP</sequence>
<evidence type="ECO:0000256" key="5">
    <source>
        <dbReference type="ARBA" id="ARBA00023136"/>
    </source>
</evidence>
<feature type="transmembrane region" description="Helical" evidence="6">
    <location>
        <begin position="226"/>
        <end position="242"/>
    </location>
</feature>
<dbReference type="InterPro" id="IPR001851">
    <property type="entry name" value="ABC_transp_permease"/>
</dbReference>
<feature type="transmembrane region" description="Helical" evidence="6">
    <location>
        <begin position="277"/>
        <end position="297"/>
    </location>
</feature>
<dbReference type="Pfam" id="PF02653">
    <property type="entry name" value="BPD_transp_2"/>
    <property type="match status" value="1"/>
</dbReference>
<feature type="transmembrane region" description="Helical" evidence="6">
    <location>
        <begin position="249"/>
        <end position="271"/>
    </location>
</feature>
<comment type="subcellular location">
    <subcellularLocation>
        <location evidence="1">Cell inner membrane</location>
        <topology evidence="1">Multi-pass membrane protein</topology>
    </subcellularLocation>
</comment>
<dbReference type="CDD" id="cd06581">
    <property type="entry name" value="TM_PBP1_LivM_like"/>
    <property type="match status" value="1"/>
</dbReference>
<dbReference type="Proteomes" id="UP000095401">
    <property type="component" value="Chromosome"/>
</dbReference>
<feature type="transmembrane region" description="Helical" evidence="6">
    <location>
        <begin position="144"/>
        <end position="163"/>
    </location>
</feature>
<dbReference type="PANTHER" id="PTHR30482">
    <property type="entry name" value="HIGH-AFFINITY BRANCHED-CHAIN AMINO ACID TRANSPORT SYSTEM PERMEASE"/>
    <property type="match status" value="1"/>
</dbReference>
<name>A0A1D8IRT0_9GAMM</name>
<dbReference type="RefSeq" id="WP_070079554.1">
    <property type="nucleotide sequence ID" value="NZ_CP017415.1"/>
</dbReference>
<proteinExistence type="predicted"/>